<dbReference type="AlphaFoldDB" id="A0A822VBT3"/>
<dbReference type="EMBL" id="FCNL01000036">
    <property type="protein sequence ID" value="CVI23589.1"/>
    <property type="molecule type" value="Genomic_DNA"/>
</dbReference>
<name>A0A822VBT3_AGRTU</name>
<proteinExistence type="predicted"/>
<evidence type="ECO:0000313" key="1">
    <source>
        <dbReference type="EMBL" id="CVI23589.1"/>
    </source>
</evidence>
<protein>
    <submittedName>
        <fullName evidence="1">Uncharacterized protein</fullName>
    </submittedName>
</protein>
<sequence length="25" mass="2783">MRLTPPHFMAAMPLYADGGHQITQV</sequence>
<comment type="caution">
    <text evidence="1">The sequence shown here is derived from an EMBL/GenBank/DDBJ whole genome shotgun (WGS) entry which is preliminary data.</text>
</comment>
<gene>
    <name evidence="1" type="ORF">AGR4A_Lc60059</name>
</gene>
<reference evidence="1 2" key="1">
    <citation type="submission" date="2016-01" db="EMBL/GenBank/DDBJ databases">
        <authorList>
            <person name="Regsiter A."/>
            <person name="william w."/>
        </authorList>
    </citation>
    <scope>NUCLEOTIDE SEQUENCE [LARGE SCALE GENOMIC DNA]</scope>
    <source>
        <strain evidence="1 2">B6</strain>
    </source>
</reference>
<dbReference type="Proteomes" id="UP000192074">
    <property type="component" value="Unassembled WGS sequence"/>
</dbReference>
<accession>A0A822VBT3</accession>
<organism evidence="1 2">
    <name type="scientific">Agrobacterium tumefaciens str. B6</name>
    <dbReference type="NCBI Taxonomy" id="1183423"/>
    <lineage>
        <taxon>Bacteria</taxon>
        <taxon>Pseudomonadati</taxon>
        <taxon>Pseudomonadota</taxon>
        <taxon>Alphaproteobacteria</taxon>
        <taxon>Hyphomicrobiales</taxon>
        <taxon>Rhizobiaceae</taxon>
        <taxon>Rhizobium/Agrobacterium group</taxon>
        <taxon>Agrobacterium</taxon>
        <taxon>Agrobacterium tumefaciens complex</taxon>
    </lineage>
</organism>
<evidence type="ECO:0000313" key="2">
    <source>
        <dbReference type="Proteomes" id="UP000192074"/>
    </source>
</evidence>